<evidence type="ECO:0000313" key="2">
    <source>
        <dbReference type="EMBL" id="VTS17035.1"/>
    </source>
</evidence>
<evidence type="ECO:0000259" key="1">
    <source>
        <dbReference type="Pfam" id="PF01609"/>
    </source>
</evidence>
<sequence>MNSQLHQICGFETHGVKLKNGVVKLVHSPSTSAFSRFKQQLAQEVGAIETWAQEAIEELYQFLPDFGKQLVLDGKIIETYASPHGQKKRKDKRADVEADFTIKAKYHKNGRVMTEIFDGYHCHLLVDATYELLIAWQMTPASMGEATVAQVMIKPLSTSVLDQSQELLYKGYDKFCDSLCYGFHSKNQDDRIFRLKRSVETIIFNQVARSSHKFKQLYKKRSSVERVNGRLERDFRFEDHTIRGLGKMTSAVGMSFLIRLGFALFKLKNRQISHLASWVV</sequence>
<reference evidence="2 3" key="1">
    <citation type="submission" date="2019-05" db="EMBL/GenBank/DDBJ databases">
        <authorList>
            <consortium name="Pathogen Informatics"/>
        </authorList>
    </citation>
    <scope>NUCLEOTIDE SEQUENCE [LARGE SCALE GENOMIC DNA]</scope>
    <source>
        <strain evidence="2 3">NCTC5386</strain>
    </source>
</reference>
<dbReference type="InterPro" id="IPR002559">
    <property type="entry name" value="Transposase_11"/>
</dbReference>
<protein>
    <recommendedName>
        <fullName evidence="1">Transposase IS4-like domain-containing protein</fullName>
    </recommendedName>
</protein>
<accession>A0A4U9XVW9</accession>
<proteinExistence type="predicted"/>
<dbReference type="GO" id="GO:0003677">
    <property type="term" value="F:DNA binding"/>
    <property type="evidence" value="ECO:0007669"/>
    <property type="project" value="InterPro"/>
</dbReference>
<dbReference type="Pfam" id="PF01609">
    <property type="entry name" value="DDE_Tnp_1"/>
    <property type="match status" value="1"/>
</dbReference>
<dbReference type="GO" id="GO:0006313">
    <property type="term" value="P:DNA transposition"/>
    <property type="evidence" value="ECO:0007669"/>
    <property type="project" value="InterPro"/>
</dbReference>
<evidence type="ECO:0000313" key="3">
    <source>
        <dbReference type="Proteomes" id="UP000394068"/>
    </source>
</evidence>
<dbReference type="EMBL" id="CABEHT010000001">
    <property type="protein sequence ID" value="VTS17035.1"/>
    <property type="molecule type" value="Genomic_DNA"/>
</dbReference>
<gene>
    <name evidence="2" type="ORF">NCTC5386_01533</name>
</gene>
<dbReference type="AlphaFoldDB" id="A0A4U9XVW9"/>
<dbReference type="Proteomes" id="UP000394068">
    <property type="component" value="Unassembled WGS sequence"/>
</dbReference>
<feature type="domain" description="Transposase IS4-like" evidence="1">
    <location>
        <begin position="70"/>
        <end position="258"/>
    </location>
</feature>
<organism evidence="2 3">
    <name type="scientific">Streptococcus pseudoporcinus</name>
    <dbReference type="NCBI Taxonomy" id="361101"/>
    <lineage>
        <taxon>Bacteria</taxon>
        <taxon>Bacillati</taxon>
        <taxon>Bacillota</taxon>
        <taxon>Bacilli</taxon>
        <taxon>Lactobacillales</taxon>
        <taxon>Streptococcaceae</taxon>
        <taxon>Streptococcus</taxon>
    </lineage>
</organism>
<name>A0A4U9XVW9_9STRE</name>
<dbReference type="GO" id="GO:0004803">
    <property type="term" value="F:transposase activity"/>
    <property type="evidence" value="ECO:0007669"/>
    <property type="project" value="InterPro"/>
</dbReference>